<gene>
    <name evidence="2" type="ordered locus">Sbal195_2236</name>
</gene>
<keyword evidence="2" id="KW-0378">Hydrolase</keyword>
<dbReference type="AlphaFoldDB" id="A9L1Y7"/>
<dbReference type="KEGG" id="sbn:Sbal195_2236"/>
<sequence length="210" mass="24294">MKPRKIPRHSKVMARIHFHSQKNDSTRFCDSELEVARLLLLEFEDDVIAYNTQPASFTYLVNGKNRRYTPDLIISHKHKGVYFEEIKPKDKLGSQKNIEKFDILSKAFAAISDNGLKLVTEEQIYVGSTIANLKKLYHYRSLTLSEQCQQVMQELPARITYCGLISWAESHQCHVYDPMILLANRCYTFDLTCMLSPLTHLDRSYGSTNL</sequence>
<dbReference type="GO" id="GO:0004519">
    <property type="term" value="F:endonuclease activity"/>
    <property type="evidence" value="ECO:0007669"/>
    <property type="project" value="UniProtKB-KW"/>
</dbReference>
<keyword evidence="2" id="KW-0540">Nuclease</keyword>
<dbReference type="InterPro" id="IPR014833">
    <property type="entry name" value="TnsA_N"/>
</dbReference>
<dbReference type="EMBL" id="CP000891">
    <property type="protein sequence ID" value="ABX49405.1"/>
    <property type="molecule type" value="Genomic_DNA"/>
</dbReference>
<feature type="domain" description="TnsA endonuclease N-terminal" evidence="1">
    <location>
        <begin position="45"/>
        <end position="121"/>
    </location>
</feature>
<protein>
    <submittedName>
        <fullName evidence="2">TnsA endonuclease</fullName>
    </submittedName>
</protein>
<proteinExistence type="predicted"/>
<evidence type="ECO:0000259" key="1">
    <source>
        <dbReference type="Pfam" id="PF08722"/>
    </source>
</evidence>
<dbReference type="Proteomes" id="UP000000770">
    <property type="component" value="Chromosome"/>
</dbReference>
<dbReference type="GeneID" id="11772376"/>
<reference evidence="2 3" key="1">
    <citation type="submission" date="2007-11" db="EMBL/GenBank/DDBJ databases">
        <title>Complete sequence of chromosome of Shewanella baltica OS195.</title>
        <authorList>
            <consortium name="US DOE Joint Genome Institute"/>
            <person name="Copeland A."/>
            <person name="Lucas S."/>
            <person name="Lapidus A."/>
            <person name="Barry K."/>
            <person name="Glavina del Rio T."/>
            <person name="Dalin E."/>
            <person name="Tice H."/>
            <person name="Pitluck S."/>
            <person name="Chain P."/>
            <person name="Malfatti S."/>
            <person name="Shin M."/>
            <person name="Vergez L."/>
            <person name="Schmutz J."/>
            <person name="Larimer F."/>
            <person name="Land M."/>
            <person name="Hauser L."/>
            <person name="Kyrpides N."/>
            <person name="Kim E."/>
            <person name="Brettar I."/>
            <person name="Rodrigues J."/>
            <person name="Konstantinidis K."/>
            <person name="Klappenbach J."/>
            <person name="Hofle M."/>
            <person name="Tiedje J."/>
            <person name="Richardson P."/>
        </authorList>
    </citation>
    <scope>NUCLEOTIDE SEQUENCE [LARGE SCALE GENOMIC DNA]</scope>
    <source>
        <strain evidence="2 3">OS195</strain>
    </source>
</reference>
<dbReference type="RefSeq" id="WP_012197121.1">
    <property type="nucleotide sequence ID" value="NC_009997.1"/>
</dbReference>
<name>A9L1Y7_SHEB9</name>
<accession>A9L1Y7</accession>
<evidence type="ECO:0000313" key="3">
    <source>
        <dbReference type="Proteomes" id="UP000000770"/>
    </source>
</evidence>
<dbReference type="HOGENOM" id="CLU_100949_0_1_6"/>
<evidence type="ECO:0000313" key="2">
    <source>
        <dbReference type="EMBL" id="ABX49405.1"/>
    </source>
</evidence>
<organism evidence="2 3">
    <name type="scientific">Shewanella baltica (strain OS195)</name>
    <dbReference type="NCBI Taxonomy" id="399599"/>
    <lineage>
        <taxon>Bacteria</taxon>
        <taxon>Pseudomonadati</taxon>
        <taxon>Pseudomonadota</taxon>
        <taxon>Gammaproteobacteria</taxon>
        <taxon>Alteromonadales</taxon>
        <taxon>Shewanellaceae</taxon>
        <taxon>Shewanella</taxon>
    </lineage>
</organism>
<dbReference type="Pfam" id="PF08722">
    <property type="entry name" value="Tn7_TnsA-like_N"/>
    <property type="match status" value="1"/>
</dbReference>
<keyword evidence="2" id="KW-0255">Endonuclease</keyword>